<name>A0A0D2FW82_9EURO</name>
<feature type="compositionally biased region" description="Basic and acidic residues" evidence="1">
    <location>
        <begin position="586"/>
        <end position="602"/>
    </location>
</feature>
<feature type="compositionally biased region" description="Low complexity" evidence="1">
    <location>
        <begin position="496"/>
        <end position="508"/>
    </location>
</feature>
<feature type="compositionally biased region" description="Polar residues" evidence="1">
    <location>
        <begin position="420"/>
        <end position="433"/>
    </location>
</feature>
<feature type="compositionally biased region" description="Polar residues" evidence="1">
    <location>
        <begin position="626"/>
        <end position="641"/>
    </location>
</feature>
<reference evidence="2 3" key="1">
    <citation type="submission" date="2015-01" db="EMBL/GenBank/DDBJ databases">
        <title>The Genome Sequence of Capronia semiimmersa CBS27337.</title>
        <authorList>
            <consortium name="The Broad Institute Genomics Platform"/>
            <person name="Cuomo C."/>
            <person name="de Hoog S."/>
            <person name="Gorbushina A."/>
            <person name="Stielow B."/>
            <person name="Teixiera M."/>
            <person name="Abouelleil A."/>
            <person name="Chapman S.B."/>
            <person name="Priest M."/>
            <person name="Young S.K."/>
            <person name="Wortman J."/>
            <person name="Nusbaum C."/>
            <person name="Birren B."/>
        </authorList>
    </citation>
    <scope>NUCLEOTIDE SEQUENCE [LARGE SCALE GENOMIC DNA]</scope>
    <source>
        <strain evidence="2 3">CBS 27337</strain>
    </source>
</reference>
<feature type="compositionally biased region" description="Basic and acidic residues" evidence="1">
    <location>
        <begin position="609"/>
        <end position="624"/>
    </location>
</feature>
<evidence type="ECO:0000313" key="3">
    <source>
        <dbReference type="Proteomes" id="UP000054266"/>
    </source>
</evidence>
<feature type="compositionally biased region" description="Basic residues" evidence="1">
    <location>
        <begin position="350"/>
        <end position="364"/>
    </location>
</feature>
<feature type="compositionally biased region" description="Polar residues" evidence="1">
    <location>
        <begin position="531"/>
        <end position="540"/>
    </location>
</feature>
<evidence type="ECO:0000313" key="2">
    <source>
        <dbReference type="EMBL" id="KIW72728.1"/>
    </source>
</evidence>
<proteinExistence type="predicted"/>
<feature type="region of interest" description="Disordered" evidence="1">
    <location>
        <begin position="284"/>
        <end position="647"/>
    </location>
</feature>
<evidence type="ECO:0000256" key="1">
    <source>
        <dbReference type="SAM" id="MobiDB-lite"/>
    </source>
</evidence>
<dbReference type="AlphaFoldDB" id="A0A0D2FW82"/>
<feature type="compositionally biased region" description="Low complexity" evidence="1">
    <location>
        <begin position="315"/>
        <end position="329"/>
    </location>
</feature>
<organism evidence="2 3">
    <name type="scientific">Phialophora macrospora</name>
    <dbReference type="NCBI Taxonomy" id="1851006"/>
    <lineage>
        <taxon>Eukaryota</taxon>
        <taxon>Fungi</taxon>
        <taxon>Dikarya</taxon>
        <taxon>Ascomycota</taxon>
        <taxon>Pezizomycotina</taxon>
        <taxon>Eurotiomycetes</taxon>
        <taxon>Chaetothyriomycetidae</taxon>
        <taxon>Chaetothyriales</taxon>
        <taxon>Herpotrichiellaceae</taxon>
        <taxon>Phialophora</taxon>
    </lineage>
</organism>
<dbReference type="EMBL" id="KN846956">
    <property type="protein sequence ID" value="KIW72728.1"/>
    <property type="molecule type" value="Genomic_DNA"/>
</dbReference>
<feature type="compositionally biased region" description="Pro residues" evidence="1">
    <location>
        <begin position="447"/>
        <end position="459"/>
    </location>
</feature>
<gene>
    <name evidence="2" type="ORF">PV04_00904</name>
</gene>
<dbReference type="Proteomes" id="UP000054266">
    <property type="component" value="Unassembled WGS sequence"/>
</dbReference>
<dbReference type="HOGENOM" id="CLU_342248_0_0_1"/>
<sequence>MFVMMAPRRAMAYISFARDLSDTIFFLPTPDQGSVETIELKGGRLDFRRRCLDRFPGANARVLLFAFCHDVAAPYEMSPGNFRHACGIAQQLLRASNGSGAFARDCLPVGIQGVKELNWTKQNDQFVPLREEHHSKQKEPEHENQSEPSTDPKGNKYTFHGWFDEDLVLVDETLKEAGLLKLLCHTFDVPGVSEVKWSWQVFAKLDQPEFAAFCPGKTQAEFQEYGALVLAGLKLFSEARSFHEQASRRGEELMLRQEIKRGEFLAKTTVVSETAAGAVAVAESSHCSEQNLPATRDSDASAAPGARKQREKTHSQSSSQVSSSSPSPSDAMEAPRTEGTTASNQETSSKKPKKPKKKKKKPKKQAPTQPRAPSEGGESSPTELEPSALVDDMPKSIASDNPINPSVPDVSPYEQHRTQANDGVPTSSSQDVSQLAGKLPEMRLPLPLRPAMPLPPKPPTRAKSQTEPNKDARYLQSNDSYGNEDRMASNSVSNKSTSPITPSITSPMPTHPGTQQHIQEKNARTDAAASTPETSSQNSDIVGISKPGDNTKSASGDATNLRSSANSQATPCSPNDAQAVESPIGDLKDKQPGKSHGVHQETAKAQAKGSEEDCKDGSSTKKEILTNPQTRSLGQHATSNPAPTPTEFKFDSFHPRLKCPKPDCRALTSCWDRNVVICPACGTDSFTRYCKKQHLYDDIQRHWTLECRQTRIAAPIDRDTIRPYQIPKRPYIMGQMPNLVERHRQAVYRAMDDADYYIFADLDEIEPSIAEPTPKQWNAVRGTGRVVLQIKLADDGSLGCESRLFAYHIQRILAVGKPVAPDSCNRALGMIRNALIRSGTWTEEILTYLCMQLPGEWGGFQVPQSFWNVAEVNAVWSTHGMLPVI</sequence>
<protein>
    <submittedName>
        <fullName evidence="2">Uncharacterized protein</fullName>
    </submittedName>
</protein>
<dbReference type="CDD" id="cd20335">
    <property type="entry name" value="BRcat_RBR"/>
    <property type="match status" value="1"/>
</dbReference>
<feature type="compositionally biased region" description="Polar residues" evidence="1">
    <location>
        <begin position="338"/>
        <end position="347"/>
    </location>
</feature>
<keyword evidence="3" id="KW-1185">Reference proteome</keyword>
<dbReference type="STRING" id="5601.A0A0D2FW82"/>
<accession>A0A0D2FW82</accession>
<feature type="compositionally biased region" description="Basic and acidic residues" evidence="1">
    <location>
        <begin position="131"/>
        <end position="145"/>
    </location>
</feature>
<feature type="region of interest" description="Disordered" evidence="1">
    <location>
        <begin position="131"/>
        <end position="155"/>
    </location>
</feature>
<feature type="compositionally biased region" description="Polar residues" evidence="1">
    <location>
        <begin position="548"/>
        <end position="576"/>
    </location>
</feature>